<dbReference type="InterPro" id="IPR023631">
    <property type="entry name" value="Amidase_dom"/>
</dbReference>
<feature type="active site" description="Acyl-ester intermediate" evidence="7">
    <location>
        <position position="175"/>
    </location>
</feature>
<evidence type="ECO:0000256" key="5">
    <source>
        <dbReference type="ARBA" id="ARBA00022840"/>
    </source>
</evidence>
<keyword evidence="5 7" id="KW-0067">ATP-binding</keyword>
<keyword evidence="3 7" id="KW-0436">Ligase</keyword>
<dbReference type="GO" id="GO:0050567">
    <property type="term" value="F:glutaminyl-tRNA synthase (glutamine-hydrolyzing) activity"/>
    <property type="evidence" value="ECO:0007669"/>
    <property type="project" value="UniProtKB-UniRule"/>
</dbReference>
<evidence type="ECO:0000313" key="9">
    <source>
        <dbReference type="EMBL" id="MBW3469922.1"/>
    </source>
</evidence>
<feature type="active site" description="Charge relay system" evidence="7">
    <location>
        <position position="151"/>
    </location>
</feature>
<proteinExistence type="inferred from homology"/>
<dbReference type="EMBL" id="RPHB01000010">
    <property type="protein sequence ID" value="MBW3469922.1"/>
    <property type="molecule type" value="Genomic_DNA"/>
</dbReference>
<evidence type="ECO:0000256" key="2">
    <source>
        <dbReference type="ARBA" id="ARBA00014428"/>
    </source>
</evidence>
<feature type="active site" description="Charge relay system" evidence="7">
    <location>
        <position position="76"/>
    </location>
</feature>
<sequence length="477" mass="52639">MEKFLSFDDIKKSLENRETDCKAIVNYYLQNIQTKAHLNAFVEVYKDSALEQASKVDEKISSGKAGKLAGMVIGIKDVLVYQDHESNASSKILKGFKSQFTSTAVQRLIDEDAIIIGRLNCDEFGMGSSNENSAHGKVLNAADEERVPGGSSGGSAVAVQANLCTVSLGTDTGGSVRQPAAFTGLVGIKPTYSRVSRWGLIAYASSFDTIGVFSRNVPDNALVMEVMAGPDNFDSTVSRKAVPHYSELLHFDKRAKVAYLTETIESPALQEEIKSNTVAVLDKLKEEGHQVEEVHFPLLKYVLPTYYILTTAEASSNLSRFDGVKYGYRTPNAHNLESMYKKTRSEGFGEEVKRRIMLGTFVLSASYYDAYFTKAQRVRRLIKEFTEDLLTKYDYIIMPTTPTTAFKFGEHSNDPVAMYLEDLFTVQASVSGVPSISIPNGKDKKGLPIGLQVMANSFKEAELYAFAKYLTDINSNS</sequence>
<comment type="subunit">
    <text evidence="1 7">Heterotrimer of A, B and C subunits.</text>
</comment>
<dbReference type="AlphaFoldDB" id="A0A951J356"/>
<dbReference type="GO" id="GO:0005524">
    <property type="term" value="F:ATP binding"/>
    <property type="evidence" value="ECO:0007669"/>
    <property type="project" value="UniProtKB-KW"/>
</dbReference>
<evidence type="ECO:0000256" key="7">
    <source>
        <dbReference type="HAMAP-Rule" id="MF_00120"/>
    </source>
</evidence>
<dbReference type="HAMAP" id="MF_00120">
    <property type="entry name" value="GatA"/>
    <property type="match status" value="1"/>
</dbReference>
<gene>
    <name evidence="7 9" type="primary">gatA</name>
    <name evidence="9" type="ORF">EGN73_19180</name>
</gene>
<dbReference type="InterPro" id="IPR004412">
    <property type="entry name" value="GatA"/>
</dbReference>
<dbReference type="Proteomes" id="UP000727490">
    <property type="component" value="Unassembled WGS sequence"/>
</dbReference>
<dbReference type="PANTHER" id="PTHR11895:SF151">
    <property type="entry name" value="GLUTAMYL-TRNA(GLN) AMIDOTRANSFERASE SUBUNIT A"/>
    <property type="match status" value="1"/>
</dbReference>
<evidence type="ECO:0000256" key="3">
    <source>
        <dbReference type="ARBA" id="ARBA00022598"/>
    </source>
</evidence>
<evidence type="ECO:0000256" key="1">
    <source>
        <dbReference type="ARBA" id="ARBA00011123"/>
    </source>
</evidence>
<accession>A0A951J356</accession>
<dbReference type="PANTHER" id="PTHR11895">
    <property type="entry name" value="TRANSAMIDASE"/>
    <property type="match status" value="1"/>
</dbReference>
<dbReference type="GO" id="GO:0030956">
    <property type="term" value="C:glutamyl-tRNA(Gln) amidotransferase complex"/>
    <property type="evidence" value="ECO:0007669"/>
    <property type="project" value="InterPro"/>
</dbReference>
<dbReference type="EC" id="6.3.5.7" evidence="7"/>
<name>A0A951J356_9BACT</name>
<evidence type="ECO:0000256" key="4">
    <source>
        <dbReference type="ARBA" id="ARBA00022741"/>
    </source>
</evidence>
<comment type="caution">
    <text evidence="9">The sequence shown here is derived from an EMBL/GenBank/DDBJ whole genome shotgun (WGS) entry which is preliminary data.</text>
</comment>
<dbReference type="RefSeq" id="WP_219293357.1">
    <property type="nucleotide sequence ID" value="NZ_RPHB01000010.1"/>
</dbReference>
<dbReference type="Pfam" id="PF01425">
    <property type="entry name" value="Amidase"/>
    <property type="match status" value="1"/>
</dbReference>
<dbReference type="GO" id="GO:0006412">
    <property type="term" value="P:translation"/>
    <property type="evidence" value="ECO:0007669"/>
    <property type="project" value="UniProtKB-UniRule"/>
</dbReference>
<evidence type="ECO:0000256" key="6">
    <source>
        <dbReference type="ARBA" id="ARBA00022917"/>
    </source>
</evidence>
<organism evidence="9 10">
    <name type="scientific">Arthrospiribacter ruber</name>
    <dbReference type="NCBI Taxonomy" id="2487934"/>
    <lineage>
        <taxon>Bacteria</taxon>
        <taxon>Pseudomonadati</taxon>
        <taxon>Bacteroidota</taxon>
        <taxon>Cytophagia</taxon>
        <taxon>Cytophagales</taxon>
        <taxon>Cyclobacteriaceae</taxon>
        <taxon>Arthrospiribacter</taxon>
    </lineage>
</organism>
<feature type="domain" description="Amidase" evidence="8">
    <location>
        <begin position="24"/>
        <end position="463"/>
    </location>
</feature>
<dbReference type="InterPro" id="IPR000120">
    <property type="entry name" value="Amidase"/>
</dbReference>
<comment type="function">
    <text evidence="7">Allows the formation of correctly charged Gln-tRNA(Gln) through the transamidation of misacylated Glu-tRNA(Gln) in organisms which lack glutaminyl-tRNA synthetase. The reaction takes place in the presence of glutamine and ATP through an activated gamma-phospho-Glu-tRNA(Gln).</text>
</comment>
<evidence type="ECO:0000313" key="10">
    <source>
        <dbReference type="Proteomes" id="UP000727490"/>
    </source>
</evidence>
<comment type="similarity">
    <text evidence="7">Belongs to the amidase family. GatA subfamily.</text>
</comment>
<comment type="catalytic activity">
    <reaction evidence="7">
        <text>L-glutamyl-tRNA(Gln) + L-glutamine + ATP + H2O = L-glutaminyl-tRNA(Gln) + L-glutamate + ADP + phosphate + H(+)</text>
        <dbReference type="Rhea" id="RHEA:17521"/>
        <dbReference type="Rhea" id="RHEA-COMP:9681"/>
        <dbReference type="Rhea" id="RHEA-COMP:9684"/>
        <dbReference type="ChEBI" id="CHEBI:15377"/>
        <dbReference type="ChEBI" id="CHEBI:15378"/>
        <dbReference type="ChEBI" id="CHEBI:29985"/>
        <dbReference type="ChEBI" id="CHEBI:30616"/>
        <dbReference type="ChEBI" id="CHEBI:43474"/>
        <dbReference type="ChEBI" id="CHEBI:58359"/>
        <dbReference type="ChEBI" id="CHEBI:78520"/>
        <dbReference type="ChEBI" id="CHEBI:78521"/>
        <dbReference type="ChEBI" id="CHEBI:456216"/>
        <dbReference type="EC" id="6.3.5.7"/>
    </reaction>
</comment>
<keyword evidence="4 7" id="KW-0547">Nucleotide-binding</keyword>
<keyword evidence="6 7" id="KW-0648">Protein biosynthesis</keyword>
<reference evidence="9 10" key="1">
    <citation type="journal article" date="2020" name="Syst. Appl. Microbiol.">
        <title>Arthrospiribacter ruber gen. nov., sp. nov., a novel bacterium isolated from Arthrospira cultures.</title>
        <authorList>
            <person name="Waleron M."/>
            <person name="Misztak A."/>
            <person name="Waleron M.M."/>
            <person name="Furmaniak M."/>
            <person name="Mrozik A."/>
            <person name="Waleron K."/>
        </authorList>
    </citation>
    <scope>NUCLEOTIDE SEQUENCE [LARGE SCALE GENOMIC DNA]</scope>
    <source>
        <strain evidence="9 10">DPMB0001</strain>
    </source>
</reference>
<evidence type="ECO:0000259" key="8">
    <source>
        <dbReference type="Pfam" id="PF01425"/>
    </source>
</evidence>
<keyword evidence="10" id="KW-1185">Reference proteome</keyword>
<dbReference type="NCBIfam" id="TIGR00132">
    <property type="entry name" value="gatA"/>
    <property type="match status" value="1"/>
</dbReference>
<protein>
    <recommendedName>
        <fullName evidence="2 7">Glutamyl-tRNA(Gln) amidotransferase subunit A</fullName>
        <shortName evidence="7">Glu-ADT subunit A</shortName>
        <ecNumber evidence="7">6.3.5.7</ecNumber>
    </recommendedName>
</protein>